<dbReference type="Proteomes" id="UP000182658">
    <property type="component" value="Unassembled WGS sequence"/>
</dbReference>
<organism evidence="1 2">
    <name type="scientific">Coniochaeta ligniaria NRRL 30616</name>
    <dbReference type="NCBI Taxonomy" id="1408157"/>
    <lineage>
        <taxon>Eukaryota</taxon>
        <taxon>Fungi</taxon>
        <taxon>Dikarya</taxon>
        <taxon>Ascomycota</taxon>
        <taxon>Pezizomycotina</taxon>
        <taxon>Sordariomycetes</taxon>
        <taxon>Sordariomycetidae</taxon>
        <taxon>Coniochaetales</taxon>
        <taxon>Coniochaetaceae</taxon>
        <taxon>Coniochaeta</taxon>
    </lineage>
</organism>
<dbReference type="AlphaFoldDB" id="A0A1J7ILW8"/>
<sequence length="179" mass="20233">MFVIDASSPKAHGHSGPIRQLQASIETTSPFTPKSWICPQCSTNNPIDSAHCRSPTCTPQPTRPRTLLDQRGRPLDAARFPVSWICSTCCLPHHLLDILLRKPDCACGRPTLQAVYDQFGDLFLFWQDDPGVRDLRDRAKVEEAARRLWAAGGDRWVDEMPVIRLREEGVVEVEERPMM</sequence>
<reference evidence="1 2" key="1">
    <citation type="submission" date="2016-10" db="EMBL/GenBank/DDBJ databases">
        <title>Draft genome sequence of Coniochaeta ligniaria NRRL30616, a lignocellulolytic fungus for bioabatement of inhibitors in plant biomass hydrolysates.</title>
        <authorList>
            <consortium name="DOE Joint Genome Institute"/>
            <person name="Jimenez D.J."/>
            <person name="Hector R.E."/>
            <person name="Riley R."/>
            <person name="Sun H."/>
            <person name="Grigoriev I.V."/>
            <person name="Van Elsas J.D."/>
            <person name="Nichols N.N."/>
        </authorList>
    </citation>
    <scope>NUCLEOTIDE SEQUENCE [LARGE SCALE GENOMIC DNA]</scope>
    <source>
        <strain evidence="1 2">NRRL 30616</strain>
    </source>
</reference>
<evidence type="ECO:0000313" key="1">
    <source>
        <dbReference type="EMBL" id="OIW28251.1"/>
    </source>
</evidence>
<protein>
    <submittedName>
        <fullName evidence="1">Uncharacterized protein</fullName>
    </submittedName>
</protein>
<accession>A0A1J7ILW8</accession>
<gene>
    <name evidence="1" type="ORF">CONLIGDRAFT_370492</name>
</gene>
<keyword evidence="2" id="KW-1185">Reference proteome</keyword>
<name>A0A1J7ILW8_9PEZI</name>
<dbReference type="OrthoDB" id="5223469at2759"/>
<proteinExistence type="predicted"/>
<dbReference type="EMBL" id="KV875098">
    <property type="protein sequence ID" value="OIW28251.1"/>
    <property type="molecule type" value="Genomic_DNA"/>
</dbReference>
<evidence type="ECO:0000313" key="2">
    <source>
        <dbReference type="Proteomes" id="UP000182658"/>
    </source>
</evidence>
<dbReference type="InParanoid" id="A0A1J7ILW8"/>